<name>T0S240_SAPDV</name>
<dbReference type="VEuPathDB" id="FungiDB:SDRG_05716"/>
<dbReference type="Proteomes" id="UP000030762">
    <property type="component" value="Unassembled WGS sequence"/>
</dbReference>
<dbReference type="eggNOG" id="ENOG502SU21">
    <property type="taxonomic scope" value="Eukaryota"/>
</dbReference>
<accession>T0S240</accession>
<dbReference type="OrthoDB" id="95735at2759"/>
<dbReference type="OMA" id="HVYITER"/>
<dbReference type="AlphaFoldDB" id="T0S240"/>
<dbReference type="EMBL" id="JH767146">
    <property type="protein sequence ID" value="EQC36887.1"/>
    <property type="molecule type" value="Genomic_DNA"/>
</dbReference>
<keyword evidence="2" id="KW-1185">Reference proteome</keyword>
<protein>
    <submittedName>
        <fullName evidence="1">Uncharacterized protein</fullName>
    </submittedName>
</protein>
<reference evidence="1 2" key="1">
    <citation type="submission" date="2012-04" db="EMBL/GenBank/DDBJ databases">
        <title>The Genome Sequence of Saprolegnia declina VS20.</title>
        <authorList>
            <consortium name="The Broad Institute Genome Sequencing Platform"/>
            <person name="Russ C."/>
            <person name="Nusbaum C."/>
            <person name="Tyler B."/>
            <person name="van West P."/>
            <person name="Dieguez-Uribeondo J."/>
            <person name="de Bruijn I."/>
            <person name="Tripathy S."/>
            <person name="Jiang R."/>
            <person name="Young S.K."/>
            <person name="Zeng Q."/>
            <person name="Gargeya S."/>
            <person name="Fitzgerald M."/>
            <person name="Haas B."/>
            <person name="Abouelleil A."/>
            <person name="Alvarado L."/>
            <person name="Arachchi H.M."/>
            <person name="Berlin A."/>
            <person name="Chapman S.B."/>
            <person name="Goldberg J."/>
            <person name="Griggs A."/>
            <person name="Gujja S."/>
            <person name="Hansen M."/>
            <person name="Howarth C."/>
            <person name="Imamovic A."/>
            <person name="Larimer J."/>
            <person name="McCowen C."/>
            <person name="Montmayeur A."/>
            <person name="Murphy C."/>
            <person name="Neiman D."/>
            <person name="Pearson M."/>
            <person name="Priest M."/>
            <person name="Roberts A."/>
            <person name="Saif S."/>
            <person name="Shea T."/>
            <person name="Sisk P."/>
            <person name="Sykes S."/>
            <person name="Wortman J."/>
            <person name="Nusbaum C."/>
            <person name="Birren B."/>
        </authorList>
    </citation>
    <scope>NUCLEOTIDE SEQUENCE [LARGE SCALE GENOMIC DNA]</scope>
    <source>
        <strain evidence="1 2">VS20</strain>
    </source>
</reference>
<proteinExistence type="predicted"/>
<sequence>MTEPARKSKVKKSANHVYITERTRYYKTDVPTVDVLVEAAKLQRKLDHARELGKDPHNTEAWKLEAQALTQLGQLEKWQGRDAAGDAFMTQAARVCRMNTFNKRL</sequence>
<gene>
    <name evidence="1" type="ORF">SDRG_05716</name>
</gene>
<dbReference type="RefSeq" id="XP_008609668.1">
    <property type="nucleotide sequence ID" value="XM_008611446.1"/>
</dbReference>
<organism evidence="1 2">
    <name type="scientific">Saprolegnia diclina (strain VS20)</name>
    <dbReference type="NCBI Taxonomy" id="1156394"/>
    <lineage>
        <taxon>Eukaryota</taxon>
        <taxon>Sar</taxon>
        <taxon>Stramenopiles</taxon>
        <taxon>Oomycota</taxon>
        <taxon>Saprolegniomycetes</taxon>
        <taxon>Saprolegniales</taxon>
        <taxon>Saprolegniaceae</taxon>
        <taxon>Saprolegnia</taxon>
    </lineage>
</organism>
<dbReference type="GeneID" id="19946443"/>
<dbReference type="InParanoid" id="T0S240"/>
<evidence type="ECO:0000313" key="1">
    <source>
        <dbReference type="EMBL" id="EQC36887.1"/>
    </source>
</evidence>
<evidence type="ECO:0000313" key="2">
    <source>
        <dbReference type="Proteomes" id="UP000030762"/>
    </source>
</evidence>